<evidence type="ECO:0000256" key="1">
    <source>
        <dbReference type="SAM" id="MobiDB-lite"/>
    </source>
</evidence>
<reference evidence="3 4" key="1">
    <citation type="submission" date="2016-10" db="EMBL/GenBank/DDBJ databases">
        <authorList>
            <person name="de Groot N.N."/>
        </authorList>
    </citation>
    <scope>NUCLEOTIDE SEQUENCE [LARGE SCALE GENOMIC DNA]</scope>
    <source>
        <strain evidence="3 4">DSM 44149</strain>
    </source>
</reference>
<gene>
    <name evidence="3" type="ORF">SAMN04489726_5207</name>
</gene>
<dbReference type="Proteomes" id="UP000183376">
    <property type="component" value="Chromosome I"/>
</dbReference>
<dbReference type="EMBL" id="LT629701">
    <property type="protein sequence ID" value="SDN15291.1"/>
    <property type="molecule type" value="Genomic_DNA"/>
</dbReference>
<sequence length="453" mass="48860">MSSLFGQVWLYSLLAFLVGAGVTWLLFVRPAHRRLAELEDKLVRVELARAKNAASSLRPPVYNAPPPPLPQRPEPVEQQLVDPVFADPVPTQVVEPAPPVQPEEVRAEAADADAEPVQPEPAHDETARIDMPTAKVDRREPTPTLSDIPPAPTEYLEQLQRQREAEQAEAAANAEQEQEPLFFEATTPPMGISQAAIQQELRAAGAADEHAERPRPSAAPRSTQPTAPPEVDPMEMELADHTPTALIPRVEWRGGYPDSAKPAGDAADDVDVDDPNAGAAQSPAADCEPERAEVDEFAQREQAALPAAHQQAPEPEPPQRQVALSRGSAAGRIVEPEAAPQPTDAQPTAVQPEVAPEPATPAQPTVAQQEAQPHEDPRSQEPSTEAQPQPTQALPAEPDRAEALRAEANRREAELRKLQEQQPAQPDRTRSLFEPVVDPDSAPASPNGNHPGN</sequence>
<feature type="compositionally biased region" description="Basic and acidic residues" evidence="1">
    <location>
        <begin position="288"/>
        <end position="299"/>
    </location>
</feature>
<keyword evidence="2" id="KW-0472">Membrane</keyword>
<proteinExistence type="predicted"/>
<feature type="compositionally biased region" description="Low complexity" evidence="1">
    <location>
        <begin position="301"/>
        <end position="313"/>
    </location>
</feature>
<dbReference type="OrthoDB" id="3576863at2"/>
<organism evidence="3 4">
    <name type="scientific">Allokutzneria albata</name>
    <name type="common">Kibdelosporangium albatum</name>
    <dbReference type="NCBI Taxonomy" id="211114"/>
    <lineage>
        <taxon>Bacteria</taxon>
        <taxon>Bacillati</taxon>
        <taxon>Actinomycetota</taxon>
        <taxon>Actinomycetes</taxon>
        <taxon>Pseudonocardiales</taxon>
        <taxon>Pseudonocardiaceae</taxon>
        <taxon>Allokutzneria</taxon>
    </lineage>
</organism>
<dbReference type="AlphaFoldDB" id="A0A1G9Z3D5"/>
<evidence type="ECO:0000256" key="2">
    <source>
        <dbReference type="SAM" id="Phobius"/>
    </source>
</evidence>
<feature type="compositionally biased region" description="Polar residues" evidence="1">
    <location>
        <begin position="380"/>
        <end position="392"/>
    </location>
</feature>
<evidence type="ECO:0000313" key="3">
    <source>
        <dbReference type="EMBL" id="SDN15291.1"/>
    </source>
</evidence>
<dbReference type="RefSeq" id="WP_030427341.1">
    <property type="nucleotide sequence ID" value="NZ_JOEF01000002.1"/>
</dbReference>
<feature type="compositionally biased region" description="Basic and acidic residues" evidence="1">
    <location>
        <begin position="397"/>
        <end position="419"/>
    </location>
</feature>
<feature type="compositionally biased region" description="Polar residues" evidence="1">
    <location>
        <begin position="362"/>
        <end position="371"/>
    </location>
</feature>
<name>A0A1G9Z3D5_ALLAB</name>
<dbReference type="STRING" id="211114.SAMN04489726_5207"/>
<keyword evidence="2" id="KW-1133">Transmembrane helix</keyword>
<keyword evidence="2" id="KW-0812">Transmembrane</keyword>
<feature type="region of interest" description="Disordered" evidence="1">
    <location>
        <begin position="94"/>
        <end position="453"/>
    </location>
</feature>
<feature type="compositionally biased region" description="Polar residues" evidence="1">
    <location>
        <begin position="444"/>
        <end position="453"/>
    </location>
</feature>
<feature type="transmembrane region" description="Helical" evidence="2">
    <location>
        <begin position="6"/>
        <end position="28"/>
    </location>
</feature>
<keyword evidence="4" id="KW-1185">Reference proteome</keyword>
<accession>A0A1G9Z3D5</accession>
<protein>
    <submittedName>
        <fullName evidence="3">Uncharacterized protein</fullName>
    </submittedName>
</protein>
<evidence type="ECO:0000313" key="4">
    <source>
        <dbReference type="Proteomes" id="UP000183376"/>
    </source>
</evidence>
<feature type="compositionally biased region" description="Low complexity" evidence="1">
    <location>
        <begin position="336"/>
        <end position="349"/>
    </location>
</feature>